<organism evidence="5 6">
    <name type="scientific">Candidatus Synechococcus spongiarum 142</name>
    <dbReference type="NCBI Taxonomy" id="1608213"/>
    <lineage>
        <taxon>Bacteria</taxon>
        <taxon>Bacillati</taxon>
        <taxon>Cyanobacteriota</taxon>
        <taxon>Cyanophyceae</taxon>
        <taxon>Synechococcales</taxon>
        <taxon>Synechococcaceae</taxon>
        <taxon>Synechococcus</taxon>
    </lineage>
</organism>
<proteinExistence type="predicted"/>
<protein>
    <recommendedName>
        <fullName evidence="1">site-specific DNA-methyltransferase (adenine-specific)</fullName>
        <ecNumber evidence="1">2.1.1.72</ecNumber>
    </recommendedName>
</protein>
<dbReference type="GO" id="GO:0009007">
    <property type="term" value="F:site-specific DNA-methyltransferase (adenine-specific) activity"/>
    <property type="evidence" value="ECO:0007669"/>
    <property type="project" value="UniProtKB-EC"/>
</dbReference>
<evidence type="ECO:0000256" key="2">
    <source>
        <dbReference type="ARBA" id="ARBA00022603"/>
    </source>
</evidence>
<accession>A0A6N3X1S1</accession>
<dbReference type="EMBL" id="JXUO01000289">
    <property type="protein sequence ID" value="KKZ11161.1"/>
    <property type="molecule type" value="Genomic_DNA"/>
</dbReference>
<dbReference type="InterPro" id="IPR050953">
    <property type="entry name" value="N4_N6_ade-DNA_methylase"/>
</dbReference>
<dbReference type="SUPFAM" id="SSF53335">
    <property type="entry name" value="S-adenosyl-L-methionine-dependent methyltransferases"/>
    <property type="match status" value="1"/>
</dbReference>
<dbReference type="EC" id="2.1.1.72" evidence="1"/>
<gene>
    <name evidence="5" type="ORF">TH68_09175</name>
</gene>
<evidence type="ECO:0000313" key="5">
    <source>
        <dbReference type="EMBL" id="KKZ11161.1"/>
    </source>
</evidence>
<evidence type="ECO:0000313" key="6">
    <source>
        <dbReference type="Proteomes" id="UP000035054"/>
    </source>
</evidence>
<evidence type="ECO:0000256" key="4">
    <source>
        <dbReference type="ARBA" id="ARBA00047942"/>
    </source>
</evidence>
<keyword evidence="3" id="KW-0808">Transferase</keyword>
<dbReference type="InterPro" id="IPR029063">
    <property type="entry name" value="SAM-dependent_MTases_sf"/>
</dbReference>
<dbReference type="GO" id="GO:0032259">
    <property type="term" value="P:methylation"/>
    <property type="evidence" value="ECO:0007669"/>
    <property type="project" value="UniProtKB-KW"/>
</dbReference>
<comment type="caution">
    <text evidence="5">The sequence shown here is derived from an EMBL/GenBank/DDBJ whole genome shotgun (WGS) entry which is preliminary data.</text>
</comment>
<dbReference type="PANTHER" id="PTHR33841">
    <property type="entry name" value="DNA METHYLTRANSFERASE YEEA-RELATED"/>
    <property type="match status" value="1"/>
</dbReference>
<name>A0A6N3X1S1_9SYNE</name>
<keyword evidence="2" id="KW-0489">Methyltransferase</keyword>
<evidence type="ECO:0000256" key="3">
    <source>
        <dbReference type="ARBA" id="ARBA00022679"/>
    </source>
</evidence>
<sequence>MTRLETARLPNNAFMAVLWHLGWLSERDGRVPVNWRAMETEELGSVYESLLELQPQLADDGRRLVFAAEASERKGNQRKTTGSYYTPDSLVQTLLDSTLTPVLDSTEAEAADPAAALLKLSISQD</sequence>
<dbReference type="PANTHER" id="PTHR33841:SF1">
    <property type="entry name" value="DNA METHYLTRANSFERASE A"/>
    <property type="match status" value="1"/>
</dbReference>
<reference evidence="5 6" key="1">
    <citation type="submission" date="2015-01" db="EMBL/GenBank/DDBJ databases">
        <title>Lifestyle Evolution in Cyanobacterial Symbionts of Sponges.</title>
        <authorList>
            <person name="Burgsdorf I."/>
            <person name="Slaby B.M."/>
            <person name="Handley K.M."/>
            <person name="Haber M."/>
            <person name="Blom J."/>
            <person name="Marshall C.W."/>
            <person name="Gilbert J.A."/>
            <person name="Hentschel U."/>
            <person name="Steindler L."/>
        </authorList>
    </citation>
    <scope>NUCLEOTIDE SEQUENCE [LARGE SCALE GENOMIC DNA]</scope>
    <source>
        <strain evidence="5">142</strain>
    </source>
</reference>
<comment type="catalytic activity">
    <reaction evidence="4">
        <text>a 2'-deoxyadenosine in DNA + S-adenosyl-L-methionine = an N(6)-methyl-2'-deoxyadenosine in DNA + S-adenosyl-L-homocysteine + H(+)</text>
        <dbReference type="Rhea" id="RHEA:15197"/>
        <dbReference type="Rhea" id="RHEA-COMP:12418"/>
        <dbReference type="Rhea" id="RHEA-COMP:12419"/>
        <dbReference type="ChEBI" id="CHEBI:15378"/>
        <dbReference type="ChEBI" id="CHEBI:57856"/>
        <dbReference type="ChEBI" id="CHEBI:59789"/>
        <dbReference type="ChEBI" id="CHEBI:90615"/>
        <dbReference type="ChEBI" id="CHEBI:90616"/>
        <dbReference type="EC" id="2.1.1.72"/>
    </reaction>
</comment>
<dbReference type="AlphaFoldDB" id="A0A6N3X1S1"/>
<dbReference type="Proteomes" id="UP000035054">
    <property type="component" value="Unassembled WGS sequence"/>
</dbReference>
<evidence type="ECO:0000256" key="1">
    <source>
        <dbReference type="ARBA" id="ARBA00011900"/>
    </source>
</evidence>